<dbReference type="Gene3D" id="1.10.287.110">
    <property type="entry name" value="DnaJ domain"/>
    <property type="match status" value="1"/>
</dbReference>
<keyword evidence="2" id="KW-0812">Transmembrane</keyword>
<dbReference type="AlphaFoldDB" id="A0A6J6ZGC8"/>
<dbReference type="Pfam" id="PF00226">
    <property type="entry name" value="DnaJ"/>
    <property type="match status" value="1"/>
</dbReference>
<evidence type="ECO:0000256" key="1">
    <source>
        <dbReference type="SAM" id="MobiDB-lite"/>
    </source>
</evidence>
<feature type="compositionally biased region" description="Low complexity" evidence="1">
    <location>
        <begin position="98"/>
        <end position="124"/>
    </location>
</feature>
<reference evidence="4" key="1">
    <citation type="submission" date="2020-05" db="EMBL/GenBank/DDBJ databases">
        <authorList>
            <person name="Chiriac C."/>
            <person name="Salcher M."/>
            <person name="Ghai R."/>
            <person name="Kavagutti S V."/>
        </authorList>
    </citation>
    <scope>NUCLEOTIDE SEQUENCE</scope>
</reference>
<dbReference type="EMBL" id="CAFAAQ010000205">
    <property type="protein sequence ID" value="CAB4820830.1"/>
    <property type="molecule type" value="Genomic_DNA"/>
</dbReference>
<protein>
    <submittedName>
        <fullName evidence="4">Unannotated protein</fullName>
    </submittedName>
</protein>
<evidence type="ECO:0000313" key="4">
    <source>
        <dbReference type="EMBL" id="CAB4820830.1"/>
    </source>
</evidence>
<keyword evidence="2" id="KW-0472">Membrane</keyword>
<accession>A0A6J6ZGC8</accession>
<dbReference type="SUPFAM" id="SSF46565">
    <property type="entry name" value="Chaperone J-domain"/>
    <property type="match status" value="1"/>
</dbReference>
<keyword evidence="2" id="KW-1133">Transmembrane helix</keyword>
<dbReference type="PANTHER" id="PTHR44825:SF1">
    <property type="entry name" value="DNAJ HOMOLOG SUBFAMILY C MEMBER 4"/>
    <property type="match status" value="1"/>
</dbReference>
<proteinExistence type="predicted"/>
<feature type="region of interest" description="Disordered" evidence="1">
    <location>
        <begin position="98"/>
        <end position="137"/>
    </location>
</feature>
<feature type="transmembrane region" description="Helical" evidence="2">
    <location>
        <begin position="164"/>
        <end position="183"/>
    </location>
</feature>
<dbReference type="PROSITE" id="PS50076">
    <property type="entry name" value="DNAJ_2"/>
    <property type="match status" value="1"/>
</dbReference>
<dbReference type="InterPro" id="IPR001623">
    <property type="entry name" value="DnaJ_domain"/>
</dbReference>
<organism evidence="4">
    <name type="scientific">freshwater metagenome</name>
    <dbReference type="NCBI Taxonomy" id="449393"/>
    <lineage>
        <taxon>unclassified sequences</taxon>
        <taxon>metagenomes</taxon>
        <taxon>ecological metagenomes</taxon>
    </lineage>
</organism>
<feature type="transmembrane region" description="Helical" evidence="2">
    <location>
        <begin position="189"/>
        <end position="214"/>
    </location>
</feature>
<evidence type="ECO:0000259" key="3">
    <source>
        <dbReference type="PROSITE" id="PS50076"/>
    </source>
</evidence>
<dbReference type="InterPro" id="IPR052763">
    <property type="entry name" value="DnaJ_C4"/>
</dbReference>
<dbReference type="InterPro" id="IPR036869">
    <property type="entry name" value="J_dom_sf"/>
</dbReference>
<dbReference type="PRINTS" id="PR00625">
    <property type="entry name" value="JDOMAIN"/>
</dbReference>
<dbReference type="PANTHER" id="PTHR44825">
    <property type="match status" value="1"/>
</dbReference>
<evidence type="ECO:0000256" key="2">
    <source>
        <dbReference type="SAM" id="Phobius"/>
    </source>
</evidence>
<name>A0A6J6ZGC8_9ZZZZ</name>
<dbReference type="CDD" id="cd06257">
    <property type="entry name" value="DnaJ"/>
    <property type="match status" value="1"/>
</dbReference>
<dbReference type="SMART" id="SM00271">
    <property type="entry name" value="DnaJ"/>
    <property type="match status" value="1"/>
</dbReference>
<feature type="domain" description="J" evidence="3">
    <location>
        <begin position="17"/>
        <end position="91"/>
    </location>
</feature>
<sequence>MRRDLTLQRDLYHLAMNHYEVLGVDATASAAQLRSAYLQLARQHHPDFHQGSGGPSSQKPVADSEFRMRQVNAAWQVLGNTKDRAAYDQRLSIEAAASSSVNASRTSSSSGAVQAAGAVGPTGPRIEQPSTAFTPYWENDADDDDSWRYEPDEINPETVPHKSLLAAPAVTFVLGVALLAASAPNGNRALFAAGLICMLLSVFFFVAAPVVAMFKGQIAEERSRRSRSSSRPK</sequence>
<gene>
    <name evidence="4" type="ORF">UFOPK3046_01728</name>
</gene>